<dbReference type="OrthoDB" id="10666042at2759"/>
<reference evidence="2 3" key="1">
    <citation type="submission" date="2011-07" db="EMBL/GenBank/DDBJ databases">
        <authorList>
            <person name="Coyne R."/>
            <person name="Brami D."/>
            <person name="Johnson J."/>
            <person name="Hostetler J."/>
            <person name="Hannick L."/>
            <person name="Clark T."/>
            <person name="Cassidy-Hanley D."/>
            <person name="Inman J."/>
        </authorList>
    </citation>
    <scope>NUCLEOTIDE SEQUENCE [LARGE SCALE GENOMIC DNA]</scope>
    <source>
        <strain evidence="2 3">G5</strain>
    </source>
</reference>
<evidence type="ECO:0000256" key="1">
    <source>
        <dbReference type="SAM" id="MobiDB-lite"/>
    </source>
</evidence>
<dbReference type="EMBL" id="GL984309">
    <property type="protein sequence ID" value="EGR27928.1"/>
    <property type="molecule type" value="Genomic_DNA"/>
</dbReference>
<feature type="region of interest" description="Disordered" evidence="1">
    <location>
        <begin position="131"/>
        <end position="167"/>
    </location>
</feature>
<evidence type="ECO:0000313" key="3">
    <source>
        <dbReference type="Proteomes" id="UP000008983"/>
    </source>
</evidence>
<keyword evidence="3" id="KW-1185">Reference proteome</keyword>
<accession>G0R3M6</accession>
<dbReference type="Proteomes" id="UP000008983">
    <property type="component" value="Unassembled WGS sequence"/>
</dbReference>
<feature type="compositionally biased region" description="Acidic residues" evidence="1">
    <location>
        <begin position="131"/>
        <end position="162"/>
    </location>
</feature>
<proteinExistence type="predicted"/>
<gene>
    <name evidence="2" type="ORF">IMG5_186520</name>
</gene>
<protein>
    <submittedName>
        <fullName evidence="2">Uncharacterized protein</fullName>
    </submittedName>
</protein>
<evidence type="ECO:0000313" key="2">
    <source>
        <dbReference type="EMBL" id="EGR27928.1"/>
    </source>
</evidence>
<name>G0R3M6_ICHMU</name>
<dbReference type="GeneID" id="14904003"/>
<dbReference type="AlphaFoldDB" id="G0R3M6"/>
<dbReference type="RefSeq" id="XP_004027273.1">
    <property type="nucleotide sequence ID" value="XM_004027224.1"/>
</dbReference>
<organism evidence="2 3">
    <name type="scientific">Ichthyophthirius multifiliis</name>
    <name type="common">White spot disease agent</name>
    <name type="synonym">Ich</name>
    <dbReference type="NCBI Taxonomy" id="5932"/>
    <lineage>
        <taxon>Eukaryota</taxon>
        <taxon>Sar</taxon>
        <taxon>Alveolata</taxon>
        <taxon>Ciliophora</taxon>
        <taxon>Intramacronucleata</taxon>
        <taxon>Oligohymenophorea</taxon>
        <taxon>Hymenostomatida</taxon>
        <taxon>Ophryoglenina</taxon>
        <taxon>Ichthyophthirius</taxon>
    </lineage>
</organism>
<sequence>MGKKDAFIDKNKAITFKLTHRDNDDPFYQKQAQSGQNVETDRVFELTQMPNMEILTEEEQKKFSSLLSSFTDQDQGKFKQKKQEQNSKFWIPPEIREKLGTNQLWIDQLKNKQQQNQDDQYEYEVEELEEIEESYNTEDEEFDENQIFDEEDEREQEEDEEEIQKKEEQAFPDLQCKDFPEFTFQSEYQKKVTEQNIIPKYEKLVLSKSVKLKKLNEYGLPLNDGYDYSKHFVQSSKKNKKQIYKLFKQIAKTQAFQKLFYMLIINLLQNQKKILIMIMMK</sequence>
<dbReference type="InParanoid" id="G0R3M6"/>